<dbReference type="Proteomes" id="UP001153269">
    <property type="component" value="Unassembled WGS sequence"/>
</dbReference>
<dbReference type="EMBL" id="CADEAL010001147">
    <property type="protein sequence ID" value="CAB1429524.1"/>
    <property type="molecule type" value="Genomic_DNA"/>
</dbReference>
<reference evidence="1" key="1">
    <citation type="submission" date="2020-03" db="EMBL/GenBank/DDBJ databases">
        <authorList>
            <person name="Weist P."/>
        </authorList>
    </citation>
    <scope>NUCLEOTIDE SEQUENCE</scope>
</reference>
<keyword evidence="2" id="KW-1185">Reference proteome</keyword>
<comment type="caution">
    <text evidence="1">The sequence shown here is derived from an EMBL/GenBank/DDBJ whole genome shotgun (WGS) entry which is preliminary data.</text>
</comment>
<sequence>MSDEPSSYCSVLAGQVRERNMMAGEEDTPDLGLIKLHTAHVARHVLYSTRVCVWEQNSGELKFDESAPAEKQAGERLLAERGQILCTMDVNDSRVMLALMNRFYPINIKMDNTDMIPQIDGDRAVGARPAFCCFPPCDSLVPSQPENGLCA</sequence>
<name>A0A9N7UFW2_PLEPL</name>
<evidence type="ECO:0000313" key="2">
    <source>
        <dbReference type="Proteomes" id="UP001153269"/>
    </source>
</evidence>
<gene>
    <name evidence="1" type="ORF">PLEPLA_LOCUS17502</name>
</gene>
<accession>A0A9N7UFW2</accession>
<proteinExistence type="predicted"/>
<evidence type="ECO:0000313" key="1">
    <source>
        <dbReference type="EMBL" id="CAB1429524.1"/>
    </source>
</evidence>
<protein>
    <submittedName>
        <fullName evidence="1">Uncharacterized protein</fullName>
    </submittedName>
</protein>
<organism evidence="1 2">
    <name type="scientific">Pleuronectes platessa</name>
    <name type="common">European plaice</name>
    <dbReference type="NCBI Taxonomy" id="8262"/>
    <lineage>
        <taxon>Eukaryota</taxon>
        <taxon>Metazoa</taxon>
        <taxon>Chordata</taxon>
        <taxon>Craniata</taxon>
        <taxon>Vertebrata</taxon>
        <taxon>Euteleostomi</taxon>
        <taxon>Actinopterygii</taxon>
        <taxon>Neopterygii</taxon>
        <taxon>Teleostei</taxon>
        <taxon>Neoteleostei</taxon>
        <taxon>Acanthomorphata</taxon>
        <taxon>Carangaria</taxon>
        <taxon>Pleuronectiformes</taxon>
        <taxon>Pleuronectoidei</taxon>
        <taxon>Pleuronectidae</taxon>
        <taxon>Pleuronectes</taxon>
    </lineage>
</organism>
<dbReference type="AlphaFoldDB" id="A0A9N7UFW2"/>